<evidence type="ECO:0000256" key="5">
    <source>
        <dbReference type="ARBA" id="ARBA00023242"/>
    </source>
</evidence>
<keyword evidence="4" id="KW-0804">Transcription</keyword>
<evidence type="ECO:0000256" key="6">
    <source>
        <dbReference type="PROSITE-ProRule" id="PRU00320"/>
    </source>
</evidence>
<dbReference type="SUPFAM" id="SSF46689">
    <property type="entry name" value="Homeodomain-like"/>
    <property type="match status" value="2"/>
</dbReference>
<reference evidence="9" key="2">
    <citation type="submission" date="2025-08" db="UniProtKB">
        <authorList>
            <consortium name="Ensembl"/>
        </authorList>
    </citation>
    <scope>IDENTIFICATION</scope>
    <source>
        <strain evidence="9">Glennie</strain>
    </source>
</reference>
<organism evidence="9 10">
    <name type="scientific">Ornithorhynchus anatinus</name>
    <name type="common">Duckbill platypus</name>
    <dbReference type="NCBI Taxonomy" id="9258"/>
    <lineage>
        <taxon>Eukaryota</taxon>
        <taxon>Metazoa</taxon>
        <taxon>Chordata</taxon>
        <taxon>Craniata</taxon>
        <taxon>Vertebrata</taxon>
        <taxon>Euteleostomi</taxon>
        <taxon>Mammalia</taxon>
        <taxon>Monotremata</taxon>
        <taxon>Ornithorhynchidae</taxon>
        <taxon>Ornithorhynchus</taxon>
    </lineage>
</organism>
<feature type="region of interest" description="Disordered" evidence="7">
    <location>
        <begin position="233"/>
        <end position="277"/>
    </location>
</feature>
<evidence type="ECO:0000256" key="2">
    <source>
        <dbReference type="ARBA" id="ARBA00023015"/>
    </source>
</evidence>
<keyword evidence="3 6" id="KW-0238">DNA-binding</keyword>
<reference evidence="9 10" key="1">
    <citation type="journal article" date="2008" name="Nature">
        <title>Genome analysis of the platypus reveals unique signatures of evolution.</title>
        <authorList>
            <person name="Warren W.C."/>
            <person name="Hillier L.W."/>
            <person name="Marshall Graves J.A."/>
            <person name="Birney E."/>
            <person name="Ponting C.P."/>
            <person name="Grutzner F."/>
            <person name="Belov K."/>
            <person name="Miller W."/>
            <person name="Clarke L."/>
            <person name="Chinwalla A.T."/>
            <person name="Yang S.P."/>
            <person name="Heger A."/>
            <person name="Locke D.P."/>
            <person name="Miethke P."/>
            <person name="Waters P.D."/>
            <person name="Veyrunes F."/>
            <person name="Fulton L."/>
            <person name="Fulton B."/>
            <person name="Graves T."/>
            <person name="Wallis J."/>
            <person name="Puente X.S."/>
            <person name="Lopez-Otin C."/>
            <person name="Ordonez G.R."/>
            <person name="Eichler E.E."/>
            <person name="Chen L."/>
            <person name="Cheng Z."/>
            <person name="Deakin J.E."/>
            <person name="Alsop A."/>
            <person name="Thompson K."/>
            <person name="Kirby P."/>
            <person name="Papenfuss A.T."/>
            <person name="Wakefield M.J."/>
            <person name="Olender T."/>
            <person name="Lancet D."/>
            <person name="Huttley G.A."/>
            <person name="Smit A.F."/>
            <person name="Pask A."/>
            <person name="Temple-Smith P."/>
            <person name="Batzer M.A."/>
            <person name="Walker J.A."/>
            <person name="Konkel M.K."/>
            <person name="Harris R.S."/>
            <person name="Whittington C.M."/>
            <person name="Wong E.S."/>
            <person name="Gemmell N.J."/>
            <person name="Buschiazzo E."/>
            <person name="Vargas Jentzsch I.M."/>
            <person name="Merkel A."/>
            <person name="Schmitz J."/>
            <person name="Zemann A."/>
            <person name="Churakov G."/>
            <person name="Kriegs J.O."/>
            <person name="Brosius J."/>
            <person name="Murchison E.P."/>
            <person name="Sachidanandam R."/>
            <person name="Smith C."/>
            <person name="Hannon G.J."/>
            <person name="Tsend-Ayush E."/>
            <person name="McMillan D."/>
            <person name="Attenborough R."/>
            <person name="Rens W."/>
            <person name="Ferguson-Smith M."/>
            <person name="Lefevre C.M."/>
            <person name="Sharp J.A."/>
            <person name="Nicholas K.R."/>
            <person name="Ray D.A."/>
            <person name="Kube M."/>
            <person name="Reinhardt R."/>
            <person name="Pringle T.H."/>
            <person name="Taylor J."/>
            <person name="Jones R.C."/>
            <person name="Nixon B."/>
            <person name="Dacheux J.L."/>
            <person name="Niwa H."/>
            <person name="Sekita Y."/>
            <person name="Huang X."/>
            <person name="Stark A."/>
            <person name="Kheradpour P."/>
            <person name="Kellis M."/>
            <person name="Flicek P."/>
            <person name="Chen Y."/>
            <person name="Webber C."/>
            <person name="Hardison R."/>
            <person name="Nelson J."/>
            <person name="Hallsworth-Pepin K."/>
            <person name="Delehaunty K."/>
            <person name="Markovic C."/>
            <person name="Minx P."/>
            <person name="Feng Y."/>
            <person name="Kremitzki C."/>
            <person name="Mitreva M."/>
            <person name="Glasscock J."/>
            <person name="Wylie T."/>
            <person name="Wohldmann P."/>
            <person name="Thiru P."/>
            <person name="Nhan M.N."/>
            <person name="Pohl C.S."/>
            <person name="Smith S.M."/>
            <person name="Hou S."/>
            <person name="Nefedov M."/>
            <person name="de Jong P.J."/>
            <person name="Renfree M.B."/>
            <person name="Mardis E.R."/>
            <person name="Wilson R.K."/>
        </authorList>
    </citation>
    <scope>NUCLEOTIDE SEQUENCE [LARGE SCALE GENOMIC DNA]</scope>
    <source>
        <strain evidence="9 10">Glennie</strain>
    </source>
</reference>
<dbReference type="PANTHER" id="PTHR21545:SF10">
    <property type="entry name" value="LIGAND-DEPENDENT NUCLEAR RECEPTOR COREPRESSOR-LIKE PROTEIN"/>
    <property type="match status" value="1"/>
</dbReference>
<dbReference type="Ensembl" id="ENSOANT00000057478.1">
    <property type="protein sequence ID" value="ENSOANP00000053520.1"/>
    <property type="gene ID" value="ENSOANG00000006667.3"/>
</dbReference>
<keyword evidence="2" id="KW-0805">Transcription regulation</keyword>
<evidence type="ECO:0000313" key="9">
    <source>
        <dbReference type="Ensembl" id="ENSOANP00000053520.1"/>
    </source>
</evidence>
<feature type="region of interest" description="Disordered" evidence="7">
    <location>
        <begin position="507"/>
        <end position="531"/>
    </location>
</feature>
<evidence type="ECO:0000256" key="3">
    <source>
        <dbReference type="ARBA" id="ARBA00023125"/>
    </source>
</evidence>
<accession>A0A6I8PFE4</accession>
<dbReference type="GO" id="GO:0006357">
    <property type="term" value="P:regulation of transcription by RNA polymerase II"/>
    <property type="evidence" value="ECO:0000318"/>
    <property type="project" value="GO_Central"/>
</dbReference>
<evidence type="ECO:0000313" key="10">
    <source>
        <dbReference type="Proteomes" id="UP000002279"/>
    </source>
</evidence>
<evidence type="ECO:0000256" key="7">
    <source>
        <dbReference type="SAM" id="MobiDB-lite"/>
    </source>
</evidence>
<proteinExistence type="predicted"/>
<dbReference type="RefSeq" id="XP_028939091.1">
    <property type="nucleotide sequence ID" value="XM_029083258.2"/>
</dbReference>
<name>A0A6I8PFE4_ORNAN</name>
<dbReference type="Bgee" id="ENSOANG00000006667">
    <property type="expression patterns" value="Expressed in testis and 8 other cell types or tissues"/>
</dbReference>
<gene>
    <name evidence="9" type="primary">LCORL</name>
</gene>
<feature type="region of interest" description="Disordered" evidence="7">
    <location>
        <begin position="107"/>
        <end position="134"/>
    </location>
</feature>
<dbReference type="InParanoid" id="A0A6I8PFE4"/>
<dbReference type="GO" id="GO:0005634">
    <property type="term" value="C:nucleus"/>
    <property type="evidence" value="ECO:0000318"/>
    <property type="project" value="GO_Central"/>
</dbReference>
<dbReference type="AlphaFoldDB" id="A0A6I8PFE4"/>
<evidence type="ECO:0000256" key="1">
    <source>
        <dbReference type="ARBA" id="ARBA00004123"/>
    </source>
</evidence>
<dbReference type="PANTHER" id="PTHR21545">
    <property type="entry name" value="TRANSCRIPTION FACTOR MLR1/2"/>
    <property type="match status" value="1"/>
</dbReference>
<evidence type="ECO:0000259" key="8">
    <source>
        <dbReference type="PROSITE" id="PS50960"/>
    </source>
</evidence>
<dbReference type="InterPro" id="IPR009057">
    <property type="entry name" value="Homeodomain-like_sf"/>
</dbReference>
<dbReference type="OMA" id="SLQYETH"/>
<dbReference type="InterPro" id="IPR007889">
    <property type="entry name" value="HTH_Psq"/>
</dbReference>
<keyword evidence="10" id="KW-1185">Reference proteome</keyword>
<dbReference type="Proteomes" id="UP000002279">
    <property type="component" value="Chromosome 18"/>
</dbReference>
<dbReference type="GO" id="GO:0003677">
    <property type="term" value="F:DNA binding"/>
    <property type="evidence" value="ECO:0007669"/>
    <property type="project" value="UniProtKB-UniRule"/>
</dbReference>
<feature type="DNA-binding region" description="H-T-H motif" evidence="6">
    <location>
        <begin position="554"/>
        <end position="574"/>
    </location>
</feature>
<feature type="compositionally biased region" description="Basic and acidic residues" evidence="7">
    <location>
        <begin position="251"/>
        <end position="261"/>
    </location>
</feature>
<feature type="domain" description="HTH psq-type" evidence="8">
    <location>
        <begin position="526"/>
        <end position="578"/>
    </location>
</feature>
<comment type="subcellular location">
    <subcellularLocation>
        <location evidence="1 6">Nucleus</location>
    </subcellularLocation>
</comment>
<sequence>MDKGRGRMAAAAAATVTAATATAPAPAAAAAAQCRSPRCAAERRGFRRELDSWRHRLMHCVGFESILEGLYGPRLRRDLSLFEDCEPEELTDWSMDEKCSFCNLQKETGSDHSTTVGSSQSTPTDELSSQGQSNTDKIECQAENYLNALFRKKDLPQNCDPNIPLVAQELMKKMIRQFAIEYISKSGKIQENRNGSLEPSLICKGIQMNPPENSLQEEQDGPLDLTVNRMQEQNTQQGDGVLDLSTKKTSTRSEESSRDPSSENSMTGRQHRDREDYVERSAEFADGLLSKALKDIQSGALDIHKAGILYGIPQKTLLLHLEALPAGKPASFKNKTREFNDSYSYKDSKETCAVLQKVALWARAQAERTEKSKLNLLETSELKFPTASSYLHQLTLQRMVTQFKEKNESLQYETPSPTVQLKIPQLRVSSLSKPQPDGSGLLDVMYQVSKTSSVLEGSALQKLKNILPKQNKLECSGPVTRSNVDAGYFLPGDLSPLCLNAKNGTVDGTSENADDALDRKDNKQPRKKRGRYRQYDHEIMEEAIAMVMSGKMSVSKAQGIYGVPHSTLEYKVKERSGTLKTPPKKKLRLPDTGLFHLTDSGTAGGCKNGSKPA</sequence>
<reference evidence="9" key="3">
    <citation type="submission" date="2025-09" db="UniProtKB">
        <authorList>
            <consortium name="Ensembl"/>
        </authorList>
    </citation>
    <scope>IDENTIFICATION</scope>
    <source>
        <strain evidence="9">Glennie</strain>
    </source>
</reference>
<evidence type="ECO:0000256" key="4">
    <source>
        <dbReference type="ARBA" id="ARBA00023163"/>
    </source>
</evidence>
<dbReference type="Pfam" id="PF05225">
    <property type="entry name" value="HTH_psq"/>
    <property type="match status" value="2"/>
</dbReference>
<dbReference type="GeneID" id="100082424"/>
<dbReference type="CTD" id="254251"/>
<dbReference type="FunCoup" id="A0A6I8PFE4">
    <property type="interactions" value="1038"/>
</dbReference>
<dbReference type="GeneTree" id="ENSGT00940000162414"/>
<dbReference type="PROSITE" id="PS50960">
    <property type="entry name" value="HTH_PSQ"/>
    <property type="match status" value="1"/>
</dbReference>
<dbReference type="Gene3D" id="1.10.10.60">
    <property type="entry name" value="Homeodomain-like"/>
    <property type="match status" value="2"/>
</dbReference>
<dbReference type="FunFam" id="1.10.10.60:FF:000019">
    <property type="entry name" value="Ligand-dependent corepressor isoform 1"/>
    <property type="match status" value="1"/>
</dbReference>
<keyword evidence="5 6" id="KW-0539">Nucleus</keyword>
<protein>
    <submittedName>
        <fullName evidence="9">Ligand dependent nuclear receptor corepressor like</fullName>
    </submittedName>
</protein>